<keyword evidence="5" id="KW-1185">Reference proteome</keyword>
<protein>
    <submittedName>
        <fullName evidence="4">ABC transporter G family member 11</fullName>
    </submittedName>
</protein>
<comment type="caution">
    <text evidence="4">The sequence shown here is derived from an EMBL/GenBank/DDBJ whole genome shotgun (WGS) entry which is preliminary data.</text>
</comment>
<keyword evidence="2" id="KW-0813">Transport</keyword>
<reference evidence="4 5" key="1">
    <citation type="journal article" date="2017" name="Genome Biol.">
        <title>New reference genome sequences of hot pepper reveal the massive evolution of plant disease-resistance genes by retroduplication.</title>
        <authorList>
            <person name="Kim S."/>
            <person name="Park J."/>
            <person name="Yeom S.I."/>
            <person name="Kim Y.M."/>
            <person name="Seo E."/>
            <person name="Kim K.T."/>
            <person name="Kim M.S."/>
            <person name="Lee J.M."/>
            <person name="Cheong K."/>
            <person name="Shin H.S."/>
            <person name="Kim S.B."/>
            <person name="Han K."/>
            <person name="Lee J."/>
            <person name="Park M."/>
            <person name="Lee H.A."/>
            <person name="Lee H.Y."/>
            <person name="Lee Y."/>
            <person name="Oh S."/>
            <person name="Lee J.H."/>
            <person name="Choi E."/>
            <person name="Choi E."/>
            <person name="Lee S.E."/>
            <person name="Jeon J."/>
            <person name="Kim H."/>
            <person name="Choi G."/>
            <person name="Song H."/>
            <person name="Lee J."/>
            <person name="Lee S.C."/>
            <person name="Kwon J.K."/>
            <person name="Lee H.Y."/>
            <person name="Koo N."/>
            <person name="Hong Y."/>
            <person name="Kim R.W."/>
            <person name="Kang W.H."/>
            <person name="Huh J.H."/>
            <person name="Kang B.C."/>
            <person name="Yang T.J."/>
            <person name="Lee Y.H."/>
            <person name="Bennetzen J.L."/>
            <person name="Choi D."/>
        </authorList>
    </citation>
    <scope>NUCLEOTIDE SEQUENCE [LARGE SCALE GENOMIC DNA]</scope>
    <source>
        <strain evidence="5">cv. PBC81</strain>
    </source>
</reference>
<dbReference type="InterPro" id="IPR052215">
    <property type="entry name" value="Plant_ABCG"/>
</dbReference>
<sequence>MYQMRNSSFSSVIVPLDDDVMMEIEEANEPQGRNGIVYAHLAWKDVNVMVTLNNGDTRNVLEGLTGYAEPGTFTALMGPSGSGKSTLLDALSGRLASNAILSGKVLLNGRKAKLSFGTAANVTQDDTLIGTLTVREMIYYSAQLRLPDRMPLSEKRTLVESRAQLLKWVYKIVLIRLLGIGTCAVLAKEKRGDASAFFITQTVLSVQRWKDCDSVNSPAKQ</sequence>
<name>A0A2G2V7A9_CAPBA</name>
<dbReference type="PANTHER" id="PTHR48042">
    <property type="entry name" value="ABC TRANSPORTER G FAMILY MEMBER 11"/>
    <property type="match status" value="1"/>
</dbReference>
<dbReference type="PANTHER" id="PTHR48042:SF3">
    <property type="entry name" value="ABC TRANSPORTER DOMAIN-CONTAINING PROTEIN"/>
    <property type="match status" value="1"/>
</dbReference>
<reference evidence="5" key="2">
    <citation type="journal article" date="2017" name="J. Anim. Genet.">
        <title>Multiple reference genome sequences of hot pepper reveal the massive evolution of plant disease resistance genes by retroduplication.</title>
        <authorList>
            <person name="Kim S."/>
            <person name="Park J."/>
            <person name="Yeom S.-I."/>
            <person name="Kim Y.-M."/>
            <person name="Seo E."/>
            <person name="Kim K.-T."/>
            <person name="Kim M.-S."/>
            <person name="Lee J.M."/>
            <person name="Cheong K."/>
            <person name="Shin H.-S."/>
            <person name="Kim S.-B."/>
            <person name="Han K."/>
            <person name="Lee J."/>
            <person name="Park M."/>
            <person name="Lee H.-A."/>
            <person name="Lee H.-Y."/>
            <person name="Lee Y."/>
            <person name="Oh S."/>
            <person name="Lee J.H."/>
            <person name="Choi E."/>
            <person name="Choi E."/>
            <person name="Lee S.E."/>
            <person name="Jeon J."/>
            <person name="Kim H."/>
            <person name="Choi G."/>
            <person name="Song H."/>
            <person name="Lee J."/>
            <person name="Lee S.-C."/>
            <person name="Kwon J.-K."/>
            <person name="Lee H.-Y."/>
            <person name="Koo N."/>
            <person name="Hong Y."/>
            <person name="Kim R.W."/>
            <person name="Kang W.-H."/>
            <person name="Huh J.H."/>
            <person name="Kang B.-C."/>
            <person name="Yang T.-J."/>
            <person name="Lee Y.-H."/>
            <person name="Bennetzen J.L."/>
            <person name="Choi D."/>
        </authorList>
    </citation>
    <scope>NUCLEOTIDE SEQUENCE [LARGE SCALE GENOMIC DNA]</scope>
    <source>
        <strain evidence="5">cv. PBC81</strain>
    </source>
</reference>
<proteinExistence type="inferred from homology"/>
<dbReference type="GO" id="GO:0016887">
    <property type="term" value="F:ATP hydrolysis activity"/>
    <property type="evidence" value="ECO:0007669"/>
    <property type="project" value="InterPro"/>
</dbReference>
<dbReference type="InterPro" id="IPR003439">
    <property type="entry name" value="ABC_transporter-like_ATP-bd"/>
</dbReference>
<dbReference type="InterPro" id="IPR027417">
    <property type="entry name" value="P-loop_NTPase"/>
</dbReference>
<accession>A0A2G2V7A9</accession>
<dbReference type="EMBL" id="MLFT02000173">
    <property type="protein sequence ID" value="PHT28871.1"/>
    <property type="molecule type" value="Genomic_DNA"/>
</dbReference>
<evidence type="ECO:0000313" key="4">
    <source>
        <dbReference type="EMBL" id="PHT28871.1"/>
    </source>
</evidence>
<comment type="similarity">
    <text evidence="1">Belongs to the ABC transporter superfamily. ABCG family. Eye pigment precursor importer (TC 3.A.1.204) subfamily.</text>
</comment>
<dbReference type="Gene3D" id="3.40.50.300">
    <property type="entry name" value="P-loop containing nucleotide triphosphate hydrolases"/>
    <property type="match status" value="1"/>
</dbReference>
<dbReference type="AlphaFoldDB" id="A0A2G2V7A9"/>
<gene>
    <name evidence="4" type="ORF">CQW23_31549</name>
</gene>
<evidence type="ECO:0000313" key="5">
    <source>
        <dbReference type="Proteomes" id="UP000224567"/>
    </source>
</evidence>
<feature type="domain" description="ABC transporter" evidence="3">
    <location>
        <begin position="62"/>
        <end position="154"/>
    </location>
</feature>
<dbReference type="GO" id="GO:0005524">
    <property type="term" value="F:ATP binding"/>
    <property type="evidence" value="ECO:0007669"/>
    <property type="project" value="InterPro"/>
</dbReference>
<dbReference type="SUPFAM" id="SSF52540">
    <property type="entry name" value="P-loop containing nucleoside triphosphate hydrolases"/>
    <property type="match status" value="1"/>
</dbReference>
<dbReference type="Pfam" id="PF00005">
    <property type="entry name" value="ABC_tran"/>
    <property type="match status" value="1"/>
</dbReference>
<organism evidence="4 5">
    <name type="scientific">Capsicum baccatum</name>
    <name type="common">Peruvian pepper</name>
    <dbReference type="NCBI Taxonomy" id="33114"/>
    <lineage>
        <taxon>Eukaryota</taxon>
        <taxon>Viridiplantae</taxon>
        <taxon>Streptophyta</taxon>
        <taxon>Embryophyta</taxon>
        <taxon>Tracheophyta</taxon>
        <taxon>Spermatophyta</taxon>
        <taxon>Magnoliopsida</taxon>
        <taxon>eudicotyledons</taxon>
        <taxon>Gunneridae</taxon>
        <taxon>Pentapetalae</taxon>
        <taxon>asterids</taxon>
        <taxon>lamiids</taxon>
        <taxon>Solanales</taxon>
        <taxon>Solanaceae</taxon>
        <taxon>Solanoideae</taxon>
        <taxon>Capsiceae</taxon>
        <taxon>Capsicum</taxon>
    </lineage>
</organism>
<evidence type="ECO:0000256" key="2">
    <source>
        <dbReference type="ARBA" id="ARBA00022448"/>
    </source>
</evidence>
<dbReference type="Proteomes" id="UP000224567">
    <property type="component" value="Unassembled WGS sequence"/>
</dbReference>
<evidence type="ECO:0000256" key="1">
    <source>
        <dbReference type="ARBA" id="ARBA00005814"/>
    </source>
</evidence>
<evidence type="ECO:0000259" key="3">
    <source>
        <dbReference type="Pfam" id="PF00005"/>
    </source>
</evidence>
<dbReference type="OrthoDB" id="1714495at2759"/>